<sequence>MKPAIVESDGHLPAGQSLKRALDTRQLGLNLRTVYEGSVDTQPITDTHVELLLRLRQKERELRRAI</sequence>
<dbReference type="GeneID" id="96606795"/>
<organism evidence="1 2">
    <name type="scientific">Methylobacterium oryzae CBMB20</name>
    <dbReference type="NCBI Taxonomy" id="693986"/>
    <lineage>
        <taxon>Bacteria</taxon>
        <taxon>Pseudomonadati</taxon>
        <taxon>Pseudomonadota</taxon>
        <taxon>Alphaproteobacteria</taxon>
        <taxon>Hyphomicrobiales</taxon>
        <taxon>Methylobacteriaceae</taxon>
        <taxon>Methylobacterium</taxon>
    </lineage>
</organism>
<evidence type="ECO:0000313" key="1">
    <source>
        <dbReference type="EMBL" id="AIQ90527.1"/>
    </source>
</evidence>
<evidence type="ECO:0000313" key="2">
    <source>
        <dbReference type="Proteomes" id="UP000029492"/>
    </source>
</evidence>
<name>A0A089NSZ8_9HYPH</name>
<accession>A0A089NSZ8</accession>
<reference evidence="1 2" key="1">
    <citation type="journal article" date="2014" name="PLoS ONE">
        <title>Genome Information of Methylobacterium oryzae, a Plant-Probiotic Methylotroph in the Phyllosphere.</title>
        <authorList>
            <person name="Kwak M.J."/>
            <person name="Jeong H."/>
            <person name="Madhaiyan M."/>
            <person name="Lee Y."/>
            <person name="Sa T.M."/>
            <person name="Oh T.K."/>
            <person name="Kim J.F."/>
        </authorList>
    </citation>
    <scope>NUCLEOTIDE SEQUENCE [LARGE SCALE GENOMIC DNA]</scope>
    <source>
        <strain evidence="1 2">CBMB20</strain>
    </source>
</reference>
<dbReference type="HOGENOM" id="CLU_2826210_0_0_5"/>
<keyword evidence="2" id="KW-1185">Reference proteome</keyword>
<dbReference type="AlphaFoldDB" id="A0A089NSZ8"/>
<dbReference type="EMBL" id="CP003811">
    <property type="protein sequence ID" value="AIQ90527.1"/>
    <property type="molecule type" value="Genomic_DNA"/>
</dbReference>
<protein>
    <submittedName>
        <fullName evidence="1">Protein of unassigned function</fullName>
    </submittedName>
</protein>
<proteinExistence type="predicted"/>
<dbReference type="KEGG" id="mor:MOC_2772"/>
<gene>
    <name evidence="1" type="ORF">MOC_2772</name>
</gene>
<dbReference type="eggNOG" id="ENOG5031T3P">
    <property type="taxonomic scope" value="Bacteria"/>
</dbReference>
<dbReference type="Proteomes" id="UP000029492">
    <property type="component" value="Chromosome"/>
</dbReference>
<dbReference type="RefSeq" id="WP_043345537.1">
    <property type="nucleotide sequence ID" value="NZ_CP003811.1"/>
</dbReference>